<accession>A0A9Q3H0A3</accession>
<comment type="caution">
    <text evidence="1">The sequence shown here is derived from an EMBL/GenBank/DDBJ whole genome shotgun (WGS) entry which is preliminary data.</text>
</comment>
<dbReference type="AlphaFoldDB" id="A0A9Q3H0A3"/>
<dbReference type="PANTHER" id="PTHR11439">
    <property type="entry name" value="GAG-POL-RELATED RETROTRANSPOSON"/>
    <property type="match status" value="1"/>
</dbReference>
<evidence type="ECO:0000313" key="1">
    <source>
        <dbReference type="EMBL" id="MBW0485364.1"/>
    </source>
</evidence>
<evidence type="ECO:0008006" key="3">
    <source>
        <dbReference type="Google" id="ProtNLM"/>
    </source>
</evidence>
<dbReference type="CDD" id="cd09272">
    <property type="entry name" value="RNase_HI_RT_Ty1"/>
    <property type="match status" value="1"/>
</dbReference>
<evidence type="ECO:0000313" key="2">
    <source>
        <dbReference type="Proteomes" id="UP000765509"/>
    </source>
</evidence>
<keyword evidence="2" id="KW-1185">Reference proteome</keyword>
<dbReference type="PANTHER" id="PTHR11439:SF463">
    <property type="entry name" value="REVERSE TRANSCRIPTASE TY1_COPIA-TYPE DOMAIN-CONTAINING PROTEIN"/>
    <property type="match status" value="1"/>
</dbReference>
<sequence>MENGISLYQQHFTEALLEQYGMDACKAMLTPLTPNKNLRLATDNEMVAFKNLKMNFRSSIGSINYLSTASRADILFAVSTLSQYLEQPGIKHLQALLHFLKYLRGSSVDKNNGITAFSNTDWGNCRVTWQSTTGYLSHFHNCLILWKKQKQPSVSISTEEAKYKIVCNLTFKLLLLRQWCEEAKLFAFTEPIHIFEDNQSCI</sequence>
<protein>
    <recommendedName>
        <fullName evidence="3">Reverse transcriptase Ty1/copia-type domain-containing protein</fullName>
    </recommendedName>
</protein>
<organism evidence="1 2">
    <name type="scientific">Austropuccinia psidii MF-1</name>
    <dbReference type="NCBI Taxonomy" id="1389203"/>
    <lineage>
        <taxon>Eukaryota</taxon>
        <taxon>Fungi</taxon>
        <taxon>Dikarya</taxon>
        <taxon>Basidiomycota</taxon>
        <taxon>Pucciniomycotina</taxon>
        <taxon>Pucciniomycetes</taxon>
        <taxon>Pucciniales</taxon>
        <taxon>Sphaerophragmiaceae</taxon>
        <taxon>Austropuccinia</taxon>
    </lineage>
</organism>
<gene>
    <name evidence="1" type="ORF">O181_025079</name>
</gene>
<reference evidence="1" key="1">
    <citation type="submission" date="2021-03" db="EMBL/GenBank/DDBJ databases">
        <title>Draft genome sequence of rust myrtle Austropuccinia psidii MF-1, a brazilian biotype.</title>
        <authorList>
            <person name="Quecine M.C."/>
            <person name="Pachon D.M.R."/>
            <person name="Bonatelli M.L."/>
            <person name="Correr F.H."/>
            <person name="Franceschini L.M."/>
            <person name="Leite T.F."/>
            <person name="Margarido G.R.A."/>
            <person name="Almeida C.A."/>
            <person name="Ferrarezi J.A."/>
            <person name="Labate C.A."/>
        </authorList>
    </citation>
    <scope>NUCLEOTIDE SEQUENCE</scope>
    <source>
        <strain evidence="1">MF-1</strain>
    </source>
</reference>
<dbReference type="Proteomes" id="UP000765509">
    <property type="component" value="Unassembled WGS sequence"/>
</dbReference>
<proteinExistence type="predicted"/>
<dbReference type="EMBL" id="AVOT02008127">
    <property type="protein sequence ID" value="MBW0485364.1"/>
    <property type="molecule type" value="Genomic_DNA"/>
</dbReference>
<name>A0A9Q3H0A3_9BASI</name>